<name>A0A4Y9RYG7_9BURK</name>
<dbReference type="PANTHER" id="PTHR30069:SF46">
    <property type="entry name" value="OAR PROTEIN"/>
    <property type="match status" value="1"/>
</dbReference>
<dbReference type="Proteomes" id="UP000297729">
    <property type="component" value="Unassembled WGS sequence"/>
</dbReference>
<feature type="domain" description="TonB-dependent transporter Oar-like beta-barrel" evidence="9">
    <location>
        <begin position="295"/>
        <end position="372"/>
    </location>
</feature>
<dbReference type="SUPFAM" id="SSF49452">
    <property type="entry name" value="Starch-binding domain-like"/>
    <property type="match status" value="1"/>
</dbReference>
<dbReference type="GO" id="GO:0015344">
    <property type="term" value="F:siderophore uptake transmembrane transporter activity"/>
    <property type="evidence" value="ECO:0007669"/>
    <property type="project" value="TreeGrafter"/>
</dbReference>
<dbReference type="GO" id="GO:0030246">
    <property type="term" value="F:carbohydrate binding"/>
    <property type="evidence" value="ECO:0007669"/>
    <property type="project" value="InterPro"/>
</dbReference>
<evidence type="ECO:0000256" key="4">
    <source>
        <dbReference type="ARBA" id="ARBA00022692"/>
    </source>
</evidence>
<dbReference type="Pfam" id="PF25183">
    <property type="entry name" value="OMP_b-brl_4"/>
    <property type="match status" value="2"/>
</dbReference>
<keyword evidence="5 8" id="KW-0472">Membrane</keyword>
<dbReference type="Gene3D" id="2.60.40.1120">
    <property type="entry name" value="Carboxypeptidase-like, regulatory domain"/>
    <property type="match status" value="1"/>
</dbReference>
<dbReference type="OrthoDB" id="9764669at2"/>
<evidence type="ECO:0000256" key="2">
    <source>
        <dbReference type="ARBA" id="ARBA00022448"/>
    </source>
</evidence>
<dbReference type="InterPro" id="IPR036942">
    <property type="entry name" value="Beta-barrel_TonB_sf"/>
</dbReference>
<evidence type="ECO:0000256" key="7">
    <source>
        <dbReference type="SAM" id="MobiDB-lite"/>
    </source>
</evidence>
<evidence type="ECO:0000313" key="11">
    <source>
        <dbReference type="Proteomes" id="UP000297729"/>
    </source>
</evidence>
<dbReference type="InterPro" id="IPR013784">
    <property type="entry name" value="Carb-bd-like_fold"/>
</dbReference>
<dbReference type="InterPro" id="IPR039426">
    <property type="entry name" value="TonB-dep_rcpt-like"/>
</dbReference>
<evidence type="ECO:0000256" key="1">
    <source>
        <dbReference type="ARBA" id="ARBA00004571"/>
    </source>
</evidence>
<sequence length="1000" mass="110056">MRPSASRATARPPHRPWPRSWCCAPRRENRRHNDLPQQLHDLDAYNKNQETNMKTATRRTPTLSIMAAALAAALIVTPYASAQLSTATIQGQVTRGSAAAAGTPVVAVNQLNGYAYNAVTRADGSYILTGVAPGTYQIKVGDQTSELVTLSVGQTSQVDLQLQDGMTQVVITGSATRRDVAGSEVGTSVSRQQIEKLPQVTRNFLSFADLAPGVRFNVDQSGNVKLQSGAQNQDNVNVFIDGVSQKNNILRGGIAGLDSSRGNPFPQSAVAEYKVISQNYKAEYDQVSSAAITAVTKSGGNELHGDAFWDHTGTNVTAMDPFQKDAERQGIGRPASSQDQYGVTLGGPIVKDKAHYFFAYEGKKIDSPRQVIAQRTDLLPNAGIVPELLKEQGATVSSFKEDLFLLKLDTQLTEDQRVEATARIRRETDVIPEDQKLSTAENVLNRSNDEDRFDFKHEWNTHGFLNEARLGYEKYTWNPHSTATRPYIRYQVSPSNTDNNVVDVIITGGSPNNQYRQQEGKLAQDDLTYTGFKGHTLKGGVKVKHITYNLSGTAFAVDKLYERIDTVTGQPSIIRTEPAVPANGVDFSNNQYGLYLQDDWQYNDKLLLNLGLRYDYEDNMLNDHYVTPADRVAIFDKQDPRDGAPAGQTYAQSLAKGGVNIKDYISTGNSRKPFKNAWAPRLGLSYDLFGDRASVLFAGWGRAYDRTIANHALDEAQKNAQSGGEIWMIRNDHKMAYTDQYSLGLRQALGIWNGEVGYTNSRSHNQFNWFGGNRDPKGGWGTQSPIDPLFGSVPGFGTLVLGDFITQAKTDNIYLKMDKPYTKSSTWSLGATYTYSRGETTNKEWTNDIFNWTYGRYPYAWNPSTDVEKHRLVVSGVSDGVLPWGLMLSGKVTLGSGLPYRITDCSKGFAQCVSAKGEANAFHQVDVGLAKDVGFRYGHVALRLDVLNLFNSINYGGYDGWAGGPGNPQNRFGGDNKNLGTPNSVGGPMRTLKFSARYAF</sequence>
<keyword evidence="8" id="KW-1133">Transmembrane helix</keyword>
<keyword evidence="6" id="KW-0998">Cell outer membrane</keyword>
<evidence type="ECO:0000259" key="9">
    <source>
        <dbReference type="Pfam" id="PF25183"/>
    </source>
</evidence>
<proteinExistence type="predicted"/>
<evidence type="ECO:0000256" key="6">
    <source>
        <dbReference type="ARBA" id="ARBA00023237"/>
    </source>
</evidence>
<evidence type="ECO:0000256" key="5">
    <source>
        <dbReference type="ARBA" id="ARBA00023136"/>
    </source>
</evidence>
<comment type="caution">
    <text evidence="10">The sequence shown here is derived from an EMBL/GenBank/DDBJ whole genome shotgun (WGS) entry which is preliminary data.</text>
</comment>
<keyword evidence="10" id="KW-0675">Receptor</keyword>
<evidence type="ECO:0000256" key="3">
    <source>
        <dbReference type="ARBA" id="ARBA00022452"/>
    </source>
</evidence>
<dbReference type="SUPFAM" id="SSF56935">
    <property type="entry name" value="Porins"/>
    <property type="match status" value="1"/>
</dbReference>
<protein>
    <submittedName>
        <fullName evidence="10">TonB-dependent receptor</fullName>
    </submittedName>
</protein>
<evidence type="ECO:0000256" key="8">
    <source>
        <dbReference type="SAM" id="Phobius"/>
    </source>
</evidence>
<dbReference type="InterPro" id="IPR057601">
    <property type="entry name" value="Oar-like_b-barrel"/>
</dbReference>
<comment type="subcellular location">
    <subcellularLocation>
        <location evidence="1">Cell outer membrane</location>
        <topology evidence="1">Multi-pass membrane protein</topology>
    </subcellularLocation>
</comment>
<dbReference type="EMBL" id="SPVG01000265">
    <property type="protein sequence ID" value="TFW13933.1"/>
    <property type="molecule type" value="Genomic_DNA"/>
</dbReference>
<dbReference type="GO" id="GO:0009279">
    <property type="term" value="C:cell outer membrane"/>
    <property type="evidence" value="ECO:0007669"/>
    <property type="project" value="UniProtKB-SubCell"/>
</dbReference>
<dbReference type="Pfam" id="PF13620">
    <property type="entry name" value="CarboxypepD_reg"/>
    <property type="match status" value="1"/>
</dbReference>
<reference evidence="10 11" key="1">
    <citation type="submission" date="2019-03" db="EMBL/GenBank/DDBJ databases">
        <title>Draft Genome Sequence of Duganella callidus sp. nov., a Novel Duganella Species Isolated from Cultivated Soil.</title>
        <authorList>
            <person name="Raths R."/>
            <person name="Peta V."/>
            <person name="Bucking H."/>
        </authorList>
    </citation>
    <scope>NUCLEOTIDE SEQUENCE [LARGE SCALE GENOMIC DNA]</scope>
    <source>
        <strain evidence="10 11">DN04</strain>
    </source>
</reference>
<organism evidence="10 11">
    <name type="scientific">Duganella callida</name>
    <dbReference type="NCBI Taxonomy" id="2561932"/>
    <lineage>
        <taxon>Bacteria</taxon>
        <taxon>Pseudomonadati</taxon>
        <taxon>Pseudomonadota</taxon>
        <taxon>Betaproteobacteria</taxon>
        <taxon>Burkholderiales</taxon>
        <taxon>Oxalobacteraceae</taxon>
        <taxon>Telluria group</taxon>
        <taxon>Duganella</taxon>
    </lineage>
</organism>
<feature type="domain" description="TonB-dependent transporter Oar-like beta-barrel" evidence="9">
    <location>
        <begin position="394"/>
        <end position="714"/>
    </location>
</feature>
<feature type="transmembrane region" description="Helical" evidence="8">
    <location>
        <begin position="62"/>
        <end position="80"/>
    </location>
</feature>
<dbReference type="Gene3D" id="2.40.170.20">
    <property type="entry name" value="TonB-dependent receptor, beta-barrel domain"/>
    <property type="match status" value="1"/>
</dbReference>
<dbReference type="GO" id="GO:0044718">
    <property type="term" value="P:siderophore transmembrane transport"/>
    <property type="evidence" value="ECO:0007669"/>
    <property type="project" value="TreeGrafter"/>
</dbReference>
<feature type="region of interest" description="Disordered" evidence="7">
    <location>
        <begin position="1"/>
        <end position="20"/>
    </location>
</feature>
<dbReference type="PANTHER" id="PTHR30069">
    <property type="entry name" value="TONB-DEPENDENT OUTER MEMBRANE RECEPTOR"/>
    <property type="match status" value="1"/>
</dbReference>
<evidence type="ECO:0000313" key="10">
    <source>
        <dbReference type="EMBL" id="TFW13933.1"/>
    </source>
</evidence>
<dbReference type="AlphaFoldDB" id="A0A4Y9RYG7"/>
<keyword evidence="4 8" id="KW-0812">Transmembrane</keyword>
<keyword evidence="2" id="KW-0813">Transport</keyword>
<keyword evidence="11" id="KW-1185">Reference proteome</keyword>
<accession>A0A4Y9RYG7</accession>
<gene>
    <name evidence="10" type="ORF">E4L98_28035</name>
</gene>
<keyword evidence="3" id="KW-1134">Transmembrane beta strand</keyword>